<organism evidence="13 14">
    <name type="scientific">Paenibacillus foliorum</name>
    <dbReference type="NCBI Taxonomy" id="2654974"/>
    <lineage>
        <taxon>Bacteria</taxon>
        <taxon>Bacillati</taxon>
        <taxon>Bacillota</taxon>
        <taxon>Bacilli</taxon>
        <taxon>Bacillales</taxon>
        <taxon>Paenibacillaceae</taxon>
        <taxon>Paenibacillus</taxon>
    </lineage>
</organism>
<evidence type="ECO:0000313" key="13">
    <source>
        <dbReference type="EMBL" id="NOU96246.1"/>
    </source>
</evidence>
<dbReference type="InterPro" id="IPR004358">
    <property type="entry name" value="Sig_transdc_His_kin-like_C"/>
</dbReference>
<dbReference type="SMART" id="SM00387">
    <property type="entry name" value="HATPase_c"/>
    <property type="match status" value="1"/>
</dbReference>
<dbReference type="Gene3D" id="3.30.565.10">
    <property type="entry name" value="Histidine kinase-like ATPase, C-terminal domain"/>
    <property type="match status" value="1"/>
</dbReference>
<dbReference type="PROSITE" id="PS50109">
    <property type="entry name" value="HIS_KIN"/>
    <property type="match status" value="1"/>
</dbReference>
<evidence type="ECO:0000256" key="3">
    <source>
        <dbReference type="ARBA" id="ARBA00012438"/>
    </source>
</evidence>
<dbReference type="GO" id="GO:0016036">
    <property type="term" value="P:cellular response to phosphate starvation"/>
    <property type="evidence" value="ECO:0007669"/>
    <property type="project" value="TreeGrafter"/>
</dbReference>
<dbReference type="PANTHER" id="PTHR45453:SF1">
    <property type="entry name" value="PHOSPHATE REGULON SENSOR PROTEIN PHOR"/>
    <property type="match status" value="1"/>
</dbReference>
<dbReference type="SMART" id="SM00388">
    <property type="entry name" value="HisKA"/>
    <property type="match status" value="1"/>
</dbReference>
<feature type="domain" description="Histidine kinase" evidence="12">
    <location>
        <begin position="241"/>
        <end position="461"/>
    </location>
</feature>
<name>A0A972K1Z8_9BACL</name>
<comment type="subcellular location">
    <subcellularLocation>
        <location evidence="2">Cell membrane</location>
        <topology evidence="2">Multi-pass membrane protein</topology>
    </subcellularLocation>
</comment>
<evidence type="ECO:0000256" key="11">
    <source>
        <dbReference type="SAM" id="Phobius"/>
    </source>
</evidence>
<evidence type="ECO:0000256" key="9">
    <source>
        <dbReference type="ARBA" id="ARBA00023012"/>
    </source>
</evidence>
<dbReference type="GO" id="GO:0000155">
    <property type="term" value="F:phosphorelay sensor kinase activity"/>
    <property type="evidence" value="ECO:0007669"/>
    <property type="project" value="InterPro"/>
</dbReference>
<feature type="transmembrane region" description="Helical" evidence="11">
    <location>
        <begin position="194"/>
        <end position="216"/>
    </location>
</feature>
<keyword evidence="7 13" id="KW-0418">Kinase</keyword>
<comment type="catalytic activity">
    <reaction evidence="1">
        <text>ATP + protein L-histidine = ADP + protein N-phospho-L-histidine.</text>
        <dbReference type="EC" id="2.7.13.3"/>
    </reaction>
</comment>
<dbReference type="InterPro" id="IPR005467">
    <property type="entry name" value="His_kinase_dom"/>
</dbReference>
<dbReference type="InterPro" id="IPR003594">
    <property type="entry name" value="HATPase_dom"/>
</dbReference>
<dbReference type="EC" id="2.7.13.3" evidence="3"/>
<sequence length="461" mass="52221">MRNWGSLKKWLYEGDLFDRTRNKLTLQYSGVLIIFLSLFVIIVYALLYLFIWNDQRVRLNELADSEIRTLQKWADQDNNPNRRPPRSVEDAFSISTDQSFYYLIAMNGNVELGGEIQPELRTQVMESIRKGYFKGKAIEKVTLQTFDNPPPDEPGRPKQGADARFLVTSRELQWNGERIGTLYVGKEVTFQHDLFRWLLILLVGMVLLFFILALWLSHLMSRKAIIPIARAYARQREFVADASHELRTPMSVMLTSIEALQLEASIDNDPFSKNVLKGMKDEVNSITKLVQELLHLARSDSGEFVLNRSSFNLRDAAVSVVNKLQPLAQAKDIVLRLHAPDELTVNWDAEKLTQLLVLLIDNAVKYTPEKGLVTVLLEDGMEKGAHILTIEVKDSGIGIAAEALPRVFDRFYRQDKSRTRQTGGHGLGLAIAKNIVDAGRGTIHVDSMVGEGSSFKVRIPL</sequence>
<dbReference type="PANTHER" id="PTHR45453">
    <property type="entry name" value="PHOSPHATE REGULON SENSOR PROTEIN PHOR"/>
    <property type="match status" value="1"/>
</dbReference>
<keyword evidence="9" id="KW-0902">Two-component regulatory system</keyword>
<dbReference type="InterPro" id="IPR003661">
    <property type="entry name" value="HisK_dim/P_dom"/>
</dbReference>
<keyword evidence="10 11" id="KW-0472">Membrane</keyword>
<keyword evidence="5" id="KW-0808">Transferase</keyword>
<evidence type="ECO:0000313" key="14">
    <source>
        <dbReference type="Proteomes" id="UP000641588"/>
    </source>
</evidence>
<dbReference type="Pfam" id="PF00512">
    <property type="entry name" value="HisKA"/>
    <property type="match status" value="1"/>
</dbReference>
<reference evidence="13" key="1">
    <citation type="submission" date="2019-10" db="EMBL/GenBank/DDBJ databases">
        <title>Description of Paenibacillus glebae sp. nov.</title>
        <authorList>
            <person name="Carlier A."/>
            <person name="Qi S."/>
        </authorList>
    </citation>
    <scope>NUCLEOTIDE SEQUENCE</scope>
    <source>
        <strain evidence="13">LMG 31456</strain>
    </source>
</reference>
<evidence type="ECO:0000256" key="8">
    <source>
        <dbReference type="ARBA" id="ARBA00022840"/>
    </source>
</evidence>
<dbReference type="InterPro" id="IPR036890">
    <property type="entry name" value="HATPase_C_sf"/>
</dbReference>
<keyword evidence="11" id="KW-1133">Transmembrane helix</keyword>
<evidence type="ECO:0000256" key="4">
    <source>
        <dbReference type="ARBA" id="ARBA00022553"/>
    </source>
</evidence>
<evidence type="ECO:0000256" key="10">
    <source>
        <dbReference type="ARBA" id="ARBA00023136"/>
    </source>
</evidence>
<keyword evidence="8" id="KW-0067">ATP-binding</keyword>
<dbReference type="GO" id="GO:0005886">
    <property type="term" value="C:plasma membrane"/>
    <property type="evidence" value="ECO:0007669"/>
    <property type="project" value="UniProtKB-SubCell"/>
</dbReference>
<comment type="caution">
    <text evidence="13">The sequence shown here is derived from an EMBL/GenBank/DDBJ whole genome shotgun (WGS) entry which is preliminary data.</text>
</comment>
<dbReference type="GO" id="GO:0004721">
    <property type="term" value="F:phosphoprotein phosphatase activity"/>
    <property type="evidence" value="ECO:0007669"/>
    <property type="project" value="TreeGrafter"/>
</dbReference>
<dbReference type="FunFam" id="1.10.287.130:FF:000001">
    <property type="entry name" value="Two-component sensor histidine kinase"/>
    <property type="match status" value="1"/>
</dbReference>
<dbReference type="SUPFAM" id="SSF55874">
    <property type="entry name" value="ATPase domain of HSP90 chaperone/DNA topoisomerase II/histidine kinase"/>
    <property type="match status" value="1"/>
</dbReference>
<dbReference type="FunFam" id="3.30.565.10:FF:000006">
    <property type="entry name" value="Sensor histidine kinase WalK"/>
    <property type="match status" value="1"/>
</dbReference>
<evidence type="ECO:0000259" key="12">
    <source>
        <dbReference type="PROSITE" id="PS50109"/>
    </source>
</evidence>
<evidence type="ECO:0000256" key="1">
    <source>
        <dbReference type="ARBA" id="ARBA00000085"/>
    </source>
</evidence>
<dbReference type="CDD" id="cd00082">
    <property type="entry name" value="HisKA"/>
    <property type="match status" value="1"/>
</dbReference>
<dbReference type="RefSeq" id="WP_171654478.1">
    <property type="nucleotide sequence ID" value="NZ_WHOD01000095.1"/>
</dbReference>
<keyword evidence="4" id="KW-0597">Phosphoprotein</keyword>
<protein>
    <recommendedName>
        <fullName evidence="3">histidine kinase</fullName>
        <ecNumber evidence="3">2.7.13.3</ecNumber>
    </recommendedName>
</protein>
<keyword evidence="6" id="KW-0547">Nucleotide-binding</keyword>
<dbReference type="GO" id="GO:0005524">
    <property type="term" value="F:ATP binding"/>
    <property type="evidence" value="ECO:0007669"/>
    <property type="project" value="UniProtKB-KW"/>
</dbReference>
<accession>A0A972K1Z8</accession>
<dbReference type="InterPro" id="IPR050351">
    <property type="entry name" value="BphY/WalK/GraS-like"/>
</dbReference>
<gene>
    <name evidence="13" type="ORF">GC093_23930</name>
</gene>
<dbReference type="Pfam" id="PF02518">
    <property type="entry name" value="HATPase_c"/>
    <property type="match status" value="1"/>
</dbReference>
<proteinExistence type="predicted"/>
<dbReference type="Proteomes" id="UP000641588">
    <property type="component" value="Unassembled WGS sequence"/>
</dbReference>
<dbReference type="InterPro" id="IPR036097">
    <property type="entry name" value="HisK_dim/P_sf"/>
</dbReference>
<evidence type="ECO:0000256" key="6">
    <source>
        <dbReference type="ARBA" id="ARBA00022741"/>
    </source>
</evidence>
<dbReference type="SUPFAM" id="SSF47384">
    <property type="entry name" value="Homodimeric domain of signal transducing histidine kinase"/>
    <property type="match status" value="1"/>
</dbReference>
<evidence type="ECO:0000256" key="2">
    <source>
        <dbReference type="ARBA" id="ARBA00004651"/>
    </source>
</evidence>
<dbReference type="Gene3D" id="1.10.287.130">
    <property type="match status" value="1"/>
</dbReference>
<keyword evidence="14" id="KW-1185">Reference proteome</keyword>
<dbReference type="EMBL" id="WHOD01000095">
    <property type="protein sequence ID" value="NOU96246.1"/>
    <property type="molecule type" value="Genomic_DNA"/>
</dbReference>
<evidence type="ECO:0000256" key="7">
    <source>
        <dbReference type="ARBA" id="ARBA00022777"/>
    </source>
</evidence>
<evidence type="ECO:0000256" key="5">
    <source>
        <dbReference type="ARBA" id="ARBA00022679"/>
    </source>
</evidence>
<dbReference type="PRINTS" id="PR00344">
    <property type="entry name" value="BCTRLSENSOR"/>
</dbReference>
<keyword evidence="11" id="KW-0812">Transmembrane</keyword>
<dbReference type="AlphaFoldDB" id="A0A972K1Z8"/>
<feature type="transmembrane region" description="Helical" evidence="11">
    <location>
        <begin position="28"/>
        <end position="51"/>
    </location>
</feature>